<keyword evidence="1" id="KW-0805">Transcription regulation</keyword>
<comment type="caution">
    <text evidence="5">The sequence shown here is derived from an EMBL/GenBank/DDBJ whole genome shotgun (WGS) entry which is preliminary data.</text>
</comment>
<dbReference type="SUPFAM" id="SSF46785">
    <property type="entry name" value="Winged helix' DNA-binding domain"/>
    <property type="match status" value="1"/>
</dbReference>
<dbReference type="EMBL" id="AGEI01000029">
    <property type="protein sequence ID" value="EHR32351.1"/>
    <property type="molecule type" value="Genomic_DNA"/>
</dbReference>
<dbReference type="SMART" id="SM00345">
    <property type="entry name" value="HTH_GNTR"/>
    <property type="match status" value="1"/>
</dbReference>
<keyword evidence="6" id="KW-1185">Reference proteome</keyword>
<dbReference type="OrthoDB" id="9801546at2"/>
<name>H3NQM1_9FIRM</name>
<dbReference type="Pfam" id="PF00392">
    <property type="entry name" value="GntR"/>
    <property type="match status" value="1"/>
</dbReference>
<dbReference type="HOGENOM" id="CLU_063236_4_3_9"/>
<organism evidence="5 6">
    <name type="scientific">Helcococcus kunzii ATCC 51366</name>
    <dbReference type="NCBI Taxonomy" id="883114"/>
    <lineage>
        <taxon>Bacteria</taxon>
        <taxon>Bacillati</taxon>
        <taxon>Bacillota</taxon>
        <taxon>Tissierellia</taxon>
        <taxon>Tissierellales</taxon>
        <taxon>Peptoniphilaceae</taxon>
        <taxon>Helcococcus</taxon>
    </lineage>
</organism>
<dbReference type="AlphaFoldDB" id="H3NQM1"/>
<dbReference type="InterPro" id="IPR036390">
    <property type="entry name" value="WH_DNA-bd_sf"/>
</dbReference>
<keyword evidence="2" id="KW-0238">DNA-binding</keyword>
<dbReference type="RefSeq" id="WP_005399147.1">
    <property type="nucleotide sequence ID" value="NZ_JH601088.1"/>
</dbReference>
<dbReference type="eggNOG" id="COG2188">
    <property type="taxonomic scope" value="Bacteria"/>
</dbReference>
<dbReference type="PATRIC" id="fig|883114.3.peg.1629"/>
<protein>
    <recommendedName>
        <fullName evidence="4">HTH gntR-type domain-containing protein</fullName>
    </recommendedName>
</protein>
<dbReference type="Proteomes" id="UP000004191">
    <property type="component" value="Unassembled WGS sequence"/>
</dbReference>
<dbReference type="GeneID" id="96999574"/>
<evidence type="ECO:0000256" key="1">
    <source>
        <dbReference type="ARBA" id="ARBA00023015"/>
    </source>
</evidence>
<dbReference type="GO" id="GO:0045892">
    <property type="term" value="P:negative regulation of DNA-templated transcription"/>
    <property type="evidence" value="ECO:0007669"/>
    <property type="project" value="TreeGrafter"/>
</dbReference>
<dbReference type="CDD" id="cd07377">
    <property type="entry name" value="WHTH_GntR"/>
    <property type="match status" value="1"/>
</dbReference>
<evidence type="ECO:0000313" key="5">
    <source>
        <dbReference type="EMBL" id="EHR32351.1"/>
    </source>
</evidence>
<accession>H3NQM1</accession>
<dbReference type="STRING" id="883114.HMPREF9709_01632"/>
<sequence>MIKRIHKYEQIKEDILKEISSGKFKPGDKIYSENELISMYNVSSTTVVKALNDLIVEGYVVRKQGKGSYVRKNLTFQPVKFSERFKKGTLKNDSIEDKITFVWYPDVEDEKINSIVKELNEKEKSNLICVTQIGFLNNEIWKLQNRYFINVDLDENIINSIEKGESVSKILKLDRSDLSYPMDMKIFCDKFDPSKKLDEILKNKGINISNISDNNVFKIKKIIYKDGYNIFEIEDSYYVGKYYRFDITTRE</sequence>
<dbReference type="GO" id="GO:0003700">
    <property type="term" value="F:DNA-binding transcription factor activity"/>
    <property type="evidence" value="ECO:0007669"/>
    <property type="project" value="InterPro"/>
</dbReference>
<dbReference type="InterPro" id="IPR050679">
    <property type="entry name" value="Bact_HTH_transcr_reg"/>
</dbReference>
<evidence type="ECO:0000259" key="4">
    <source>
        <dbReference type="PROSITE" id="PS50949"/>
    </source>
</evidence>
<evidence type="ECO:0000313" key="6">
    <source>
        <dbReference type="Proteomes" id="UP000004191"/>
    </source>
</evidence>
<dbReference type="PANTHER" id="PTHR44846">
    <property type="entry name" value="MANNOSYL-D-GLYCERATE TRANSPORT/METABOLISM SYSTEM REPRESSOR MNGR-RELATED"/>
    <property type="match status" value="1"/>
</dbReference>
<gene>
    <name evidence="5" type="ORF">HMPREF9709_01632</name>
</gene>
<feature type="domain" description="HTH gntR-type" evidence="4">
    <location>
        <begin position="5"/>
        <end position="73"/>
    </location>
</feature>
<dbReference type="InterPro" id="IPR000524">
    <property type="entry name" value="Tscrpt_reg_HTH_GntR"/>
</dbReference>
<dbReference type="PROSITE" id="PS50949">
    <property type="entry name" value="HTH_GNTR"/>
    <property type="match status" value="1"/>
</dbReference>
<proteinExistence type="predicted"/>
<reference evidence="5 6" key="1">
    <citation type="submission" date="2012-01" db="EMBL/GenBank/DDBJ databases">
        <title>The Genome Sequence of Helcococcus kunzii ATCC 51366.</title>
        <authorList>
            <consortium name="The Broad Institute Genome Sequencing Platform"/>
            <person name="Earl A."/>
            <person name="Ward D."/>
            <person name="Feldgarden M."/>
            <person name="Gevers D."/>
            <person name="Huys G."/>
            <person name="Young S.K."/>
            <person name="Zeng Q."/>
            <person name="Gargeya S."/>
            <person name="Fitzgerald M."/>
            <person name="Haas B."/>
            <person name="Abouelleil A."/>
            <person name="Alvarado L."/>
            <person name="Arachchi H.M."/>
            <person name="Berlin A."/>
            <person name="Chapman S.B."/>
            <person name="Gearin G."/>
            <person name="Goldberg J."/>
            <person name="Griggs A."/>
            <person name="Gujja S."/>
            <person name="Hansen M."/>
            <person name="Heiman D."/>
            <person name="Howarth C."/>
            <person name="Larimer J."/>
            <person name="Lui A."/>
            <person name="MacDonald P.J.P."/>
            <person name="McCowen C."/>
            <person name="Montmayeur A."/>
            <person name="Murphy C."/>
            <person name="Neiman D."/>
            <person name="Pearson M."/>
            <person name="Priest M."/>
            <person name="Roberts A."/>
            <person name="Saif S."/>
            <person name="Shea T."/>
            <person name="Sisk P."/>
            <person name="Stolte C."/>
            <person name="Sykes S."/>
            <person name="Wortman J."/>
            <person name="Nusbaum C."/>
            <person name="Birren B."/>
        </authorList>
    </citation>
    <scope>NUCLEOTIDE SEQUENCE [LARGE SCALE GENOMIC DNA]</scope>
    <source>
        <strain evidence="5 6">ATCC 51366</strain>
    </source>
</reference>
<evidence type="ECO:0000256" key="2">
    <source>
        <dbReference type="ARBA" id="ARBA00023125"/>
    </source>
</evidence>
<evidence type="ECO:0000256" key="3">
    <source>
        <dbReference type="ARBA" id="ARBA00023163"/>
    </source>
</evidence>
<dbReference type="GO" id="GO:0003677">
    <property type="term" value="F:DNA binding"/>
    <property type="evidence" value="ECO:0007669"/>
    <property type="project" value="UniProtKB-KW"/>
</dbReference>
<dbReference type="PANTHER" id="PTHR44846:SF1">
    <property type="entry name" value="MANNOSYL-D-GLYCERATE TRANSPORT_METABOLISM SYSTEM REPRESSOR MNGR-RELATED"/>
    <property type="match status" value="1"/>
</dbReference>
<dbReference type="Gene3D" id="1.10.10.10">
    <property type="entry name" value="Winged helix-like DNA-binding domain superfamily/Winged helix DNA-binding domain"/>
    <property type="match status" value="1"/>
</dbReference>
<dbReference type="InterPro" id="IPR036388">
    <property type="entry name" value="WH-like_DNA-bd_sf"/>
</dbReference>
<keyword evidence="3" id="KW-0804">Transcription</keyword>